<organism evidence="2 3">
    <name type="scientific">Nocardia jiangxiensis</name>
    <dbReference type="NCBI Taxonomy" id="282685"/>
    <lineage>
        <taxon>Bacteria</taxon>
        <taxon>Bacillati</taxon>
        <taxon>Actinomycetota</taxon>
        <taxon>Actinomycetes</taxon>
        <taxon>Mycobacteriales</taxon>
        <taxon>Nocardiaceae</taxon>
        <taxon>Nocardia</taxon>
    </lineage>
</organism>
<reference evidence="2 3" key="1">
    <citation type="submission" date="2024-10" db="EMBL/GenBank/DDBJ databases">
        <title>The Natural Products Discovery Center: Release of the First 8490 Sequenced Strains for Exploring Actinobacteria Biosynthetic Diversity.</title>
        <authorList>
            <person name="Kalkreuter E."/>
            <person name="Kautsar S.A."/>
            <person name="Yang D."/>
            <person name="Bader C.D."/>
            <person name="Teijaro C.N."/>
            <person name="Fluegel L."/>
            <person name="Davis C.M."/>
            <person name="Simpson J.R."/>
            <person name="Lauterbach L."/>
            <person name="Steele A.D."/>
            <person name="Gui C."/>
            <person name="Meng S."/>
            <person name="Li G."/>
            <person name="Viehrig K."/>
            <person name="Ye F."/>
            <person name="Su P."/>
            <person name="Kiefer A.F."/>
            <person name="Nichols A."/>
            <person name="Cepeda A.J."/>
            <person name="Yan W."/>
            <person name="Fan B."/>
            <person name="Jiang Y."/>
            <person name="Adhikari A."/>
            <person name="Zheng C.-J."/>
            <person name="Schuster L."/>
            <person name="Cowan T.M."/>
            <person name="Smanski M.J."/>
            <person name="Chevrette M.G."/>
            <person name="De Carvalho L.P.S."/>
            <person name="Shen B."/>
        </authorList>
    </citation>
    <scope>NUCLEOTIDE SEQUENCE [LARGE SCALE GENOMIC DNA]</scope>
    <source>
        <strain evidence="2 3">NPDC002593</strain>
    </source>
</reference>
<feature type="coiled-coil region" evidence="1">
    <location>
        <begin position="106"/>
        <end position="133"/>
    </location>
</feature>
<dbReference type="Proteomes" id="UP001601992">
    <property type="component" value="Unassembled WGS sequence"/>
</dbReference>
<sequence>MNGPETYSWEITYTRFDGTSRVDHGGGQFGSPEEVTGRICRTFVEVGTALFDITCDDVTEQHYHDVLDARVEDRPDPGQPFEHLGAVILDHEGAERMSLTARLVYRSVTEAAVEEYREQLEEWERRDTERRARRAKAAADAGRPSIQPLDPRLRSLISNLQVEADTVREEIFTPDHCREQLALAENTVAAAMAAQNAAEAGGNVAEAAHARAYIQRWRPRITRWASMLELTTEAYMDAAAVDAEAERLANIPPSPV</sequence>
<comment type="caution">
    <text evidence="2">The sequence shown here is derived from an EMBL/GenBank/DDBJ whole genome shotgun (WGS) entry which is preliminary data.</text>
</comment>
<keyword evidence="3" id="KW-1185">Reference proteome</keyword>
<evidence type="ECO:0000313" key="2">
    <source>
        <dbReference type="EMBL" id="MFF3569034.1"/>
    </source>
</evidence>
<dbReference type="RefSeq" id="WP_040823389.1">
    <property type="nucleotide sequence ID" value="NZ_JBIAQY010000004.1"/>
</dbReference>
<keyword evidence="1" id="KW-0175">Coiled coil</keyword>
<proteinExistence type="predicted"/>
<gene>
    <name evidence="2" type="ORF">ACFYXQ_14780</name>
</gene>
<accession>A0ABW6RYG7</accession>
<evidence type="ECO:0000313" key="3">
    <source>
        <dbReference type="Proteomes" id="UP001601992"/>
    </source>
</evidence>
<name>A0ABW6RYG7_9NOCA</name>
<protein>
    <submittedName>
        <fullName evidence="2">Uncharacterized protein</fullName>
    </submittedName>
</protein>
<dbReference type="EMBL" id="JBIAQY010000004">
    <property type="protein sequence ID" value="MFF3569034.1"/>
    <property type="molecule type" value="Genomic_DNA"/>
</dbReference>
<evidence type="ECO:0000256" key="1">
    <source>
        <dbReference type="SAM" id="Coils"/>
    </source>
</evidence>